<dbReference type="Proteomes" id="UP000290289">
    <property type="component" value="Chromosome 3"/>
</dbReference>
<proteinExistence type="predicted"/>
<reference evidence="3 4" key="1">
    <citation type="submission" date="2018-10" db="EMBL/GenBank/DDBJ databases">
        <title>A high-quality apple genome assembly.</title>
        <authorList>
            <person name="Hu J."/>
        </authorList>
    </citation>
    <scope>NUCLEOTIDE SEQUENCE [LARGE SCALE GENOMIC DNA]</scope>
    <source>
        <strain evidence="4">cv. HFTH1</strain>
        <tissue evidence="3">Young leaf</tissue>
    </source>
</reference>
<name>A0A498KG41_MALDO</name>
<evidence type="ECO:0000313" key="4">
    <source>
        <dbReference type="Proteomes" id="UP000290289"/>
    </source>
</evidence>
<evidence type="ECO:0000256" key="2">
    <source>
        <dbReference type="SAM" id="MobiDB-lite"/>
    </source>
</evidence>
<evidence type="ECO:0008006" key="5">
    <source>
        <dbReference type="Google" id="ProtNLM"/>
    </source>
</evidence>
<evidence type="ECO:0000313" key="3">
    <source>
        <dbReference type="EMBL" id="RXI04562.1"/>
    </source>
</evidence>
<dbReference type="InterPro" id="IPR011990">
    <property type="entry name" value="TPR-like_helical_dom_sf"/>
</dbReference>
<feature type="compositionally biased region" description="Low complexity" evidence="2">
    <location>
        <begin position="50"/>
        <end position="61"/>
    </location>
</feature>
<dbReference type="InterPro" id="IPR002885">
    <property type="entry name" value="PPR_rpt"/>
</dbReference>
<dbReference type="Gene3D" id="1.25.40.10">
    <property type="entry name" value="Tetratricopeptide repeat domain"/>
    <property type="match status" value="1"/>
</dbReference>
<feature type="region of interest" description="Disordered" evidence="2">
    <location>
        <begin position="27"/>
        <end position="63"/>
    </location>
</feature>
<dbReference type="Pfam" id="PF13041">
    <property type="entry name" value="PPR_2"/>
    <property type="match status" value="1"/>
</dbReference>
<dbReference type="EMBL" id="RDQH01000329">
    <property type="protein sequence ID" value="RXI04562.1"/>
    <property type="molecule type" value="Genomic_DNA"/>
</dbReference>
<comment type="caution">
    <text evidence="3">The sequence shown here is derived from an EMBL/GenBank/DDBJ whole genome shotgun (WGS) entry which is preliminary data.</text>
</comment>
<gene>
    <name evidence="3" type="ORF">DVH24_038836</name>
</gene>
<organism evidence="3 4">
    <name type="scientific">Malus domestica</name>
    <name type="common">Apple</name>
    <name type="synonym">Pyrus malus</name>
    <dbReference type="NCBI Taxonomy" id="3750"/>
    <lineage>
        <taxon>Eukaryota</taxon>
        <taxon>Viridiplantae</taxon>
        <taxon>Streptophyta</taxon>
        <taxon>Embryophyta</taxon>
        <taxon>Tracheophyta</taxon>
        <taxon>Spermatophyta</taxon>
        <taxon>Magnoliopsida</taxon>
        <taxon>eudicotyledons</taxon>
        <taxon>Gunneridae</taxon>
        <taxon>Pentapetalae</taxon>
        <taxon>rosids</taxon>
        <taxon>fabids</taxon>
        <taxon>Rosales</taxon>
        <taxon>Rosaceae</taxon>
        <taxon>Amygdaloideae</taxon>
        <taxon>Maleae</taxon>
        <taxon>Malus</taxon>
    </lineage>
</organism>
<keyword evidence="1" id="KW-0677">Repeat</keyword>
<protein>
    <recommendedName>
        <fullName evidence="5">Pentatricopeptide repeat-containing protein</fullName>
    </recommendedName>
</protein>
<accession>A0A498KG41</accession>
<dbReference type="AlphaFoldDB" id="A0A498KG41"/>
<sequence>MSKLLLHNLRSILPLYYPNPMIHDFRSSPPFAPPPLQNQNSKSTSKDDLPGPSTSSSSGSGFNRSFVQAEKVGYAWDLFRSLSSKGIQTDVKTYTIMISGFCNGS</sequence>
<evidence type="ECO:0000256" key="1">
    <source>
        <dbReference type="ARBA" id="ARBA00022737"/>
    </source>
</evidence>
<keyword evidence="4" id="KW-1185">Reference proteome</keyword>